<reference evidence="3" key="1">
    <citation type="submission" date="2010-10" db="EMBL/GenBank/DDBJ databases">
        <title>The complete genome of Rothia dentocariosa ATCC 17931.</title>
        <authorList>
            <person name="Muzny D."/>
            <person name="Qin X."/>
            <person name="Buhay C."/>
            <person name="Dugan-Rocha S."/>
            <person name="Ding Y."/>
            <person name="Chen G."/>
            <person name="Hawes A."/>
            <person name="Holder M."/>
            <person name="Jhangiani S."/>
            <person name="Johnson A."/>
            <person name="Khan Z."/>
            <person name="Li Z."/>
            <person name="Liu W."/>
            <person name="Liu X."/>
            <person name="Perez L."/>
            <person name="Shen H."/>
            <person name="Wang Q."/>
            <person name="Watt J."/>
            <person name="Xi L."/>
            <person name="Xin Y."/>
            <person name="Zhou J."/>
            <person name="Deng J."/>
            <person name="Jiang H."/>
            <person name="Liu Y."/>
            <person name="Qu J."/>
            <person name="Song X.-Z."/>
            <person name="Zhang L."/>
            <person name="Villasana D."/>
            <person name="Johnson A."/>
            <person name="Liu J."/>
            <person name="Liyanage D."/>
            <person name="Lorensuhewa L."/>
            <person name="Robinson T."/>
            <person name="Song A."/>
            <person name="Song B.-B."/>
            <person name="Dinh H."/>
            <person name="Thornton R."/>
            <person name="Coyle M."/>
            <person name="Francisco L."/>
            <person name="Jackson L."/>
            <person name="Javaid M."/>
            <person name="Korchina V."/>
            <person name="Kovar C."/>
            <person name="Mata R."/>
            <person name="Mathew T."/>
            <person name="Ngo R."/>
            <person name="Nguyen L."/>
            <person name="Nguyen N."/>
            <person name="Okwuonu G."/>
            <person name="Ongeri F."/>
            <person name="Pham C."/>
            <person name="Simmons D."/>
            <person name="Wilczek-Boney K."/>
            <person name="Hale W."/>
            <person name="Jakkamsetti A."/>
            <person name="Pham P."/>
            <person name="Ruth R."/>
            <person name="San Lucas F."/>
            <person name="Warren J."/>
            <person name="Zhang J."/>
            <person name="Zhao Z."/>
            <person name="Zhou C."/>
            <person name="Zhu D."/>
            <person name="Lee S."/>
            <person name="Bess C."/>
            <person name="Blankenburg K."/>
            <person name="Forbes L."/>
            <person name="Fu Q."/>
            <person name="Gubbala S."/>
            <person name="Hirani K."/>
            <person name="Jayaseelan J.C."/>
            <person name="Lara F."/>
            <person name="Munidasa M."/>
            <person name="Palculict T."/>
            <person name="Patil S."/>
            <person name="Pu L.-L."/>
            <person name="Saada N."/>
            <person name="Tang L."/>
            <person name="Weissenberger G."/>
            <person name="Zhu Y."/>
            <person name="Hemphill L."/>
            <person name="Shang Y."/>
            <person name="Youmans B."/>
            <person name="Ayvaz T."/>
            <person name="Ross M."/>
            <person name="Santibanez J."/>
            <person name="Aqrawi P."/>
            <person name="Gross S."/>
            <person name="Joshi V."/>
            <person name="Fowler G."/>
            <person name="Nazareth L."/>
            <person name="Reid J."/>
            <person name="Worley K."/>
            <person name="Petrosino J."/>
            <person name="Highlander S."/>
            <person name="Gibbs R."/>
        </authorList>
    </citation>
    <scope>NUCLEOTIDE SEQUENCE [LARGE SCALE GENOMIC DNA]</scope>
    <source>
        <strain evidence="3">ATCC 17931 / CDC X599 / XDIA</strain>
    </source>
</reference>
<accession>E3H5E3</accession>
<dbReference type="GeneID" id="29742561"/>
<dbReference type="EMBL" id="CP002280">
    <property type="protein sequence ID" value="ADP39689.1"/>
    <property type="molecule type" value="Genomic_DNA"/>
</dbReference>
<name>E3H5E3_ROTDC</name>
<keyword evidence="1" id="KW-0812">Transmembrane</keyword>
<dbReference type="KEGG" id="rdn:HMPREF0733_10231"/>
<protein>
    <submittedName>
        <fullName evidence="2">Uncharacterized protein</fullName>
    </submittedName>
</protein>
<feature type="transmembrane region" description="Helical" evidence="1">
    <location>
        <begin position="39"/>
        <end position="64"/>
    </location>
</feature>
<dbReference type="AlphaFoldDB" id="E3H5E3"/>
<proteinExistence type="predicted"/>
<gene>
    <name evidence="2" type="ordered locus">HMPREF0733_10231</name>
</gene>
<dbReference type="RefSeq" id="WP_013397569.1">
    <property type="nucleotide sequence ID" value="NC_014643.1"/>
</dbReference>
<dbReference type="Proteomes" id="UP000000387">
    <property type="component" value="Chromosome"/>
</dbReference>
<feature type="transmembrane region" description="Helical" evidence="1">
    <location>
        <begin position="108"/>
        <end position="130"/>
    </location>
</feature>
<organism evidence="2 3">
    <name type="scientific">Rothia dentocariosa (strain ATCC 17931 / CDC X599 / XDIA)</name>
    <dbReference type="NCBI Taxonomy" id="762948"/>
    <lineage>
        <taxon>Bacteria</taxon>
        <taxon>Bacillati</taxon>
        <taxon>Actinomycetota</taxon>
        <taxon>Actinomycetes</taxon>
        <taxon>Micrococcales</taxon>
        <taxon>Micrococcaceae</taxon>
        <taxon>Rothia</taxon>
    </lineage>
</organism>
<evidence type="ECO:0000313" key="3">
    <source>
        <dbReference type="Proteomes" id="UP000000387"/>
    </source>
</evidence>
<keyword evidence="1" id="KW-1133">Transmembrane helix</keyword>
<feature type="transmembrane region" description="Helical" evidence="1">
    <location>
        <begin position="76"/>
        <end position="96"/>
    </location>
</feature>
<dbReference type="HOGENOM" id="CLU_1234256_0_0_11"/>
<evidence type="ECO:0000313" key="2">
    <source>
        <dbReference type="EMBL" id="ADP39689.1"/>
    </source>
</evidence>
<sequence>MSTDKNFPIVNDEFAIGQAQNVHEIEKESEADSTEKRNLLLSSFITVQIIRLILETMILQSVVFSLLASDFDDFEGFLLLLILFSPFIVYILLQIVACIKMIRGTKTAWFLGTNIYSLLVVAPIAAFYTWFVIEMSAPNVTSADIQPLRWLLGACALEAIISVFTIIAVIIYNWKKKKLSSHNKNMDTDKRPTPDNTLSGFKNAIYETDDLKTLKKHHEDPIVEIPWQRVNVRSQKKD</sequence>
<feature type="transmembrane region" description="Helical" evidence="1">
    <location>
        <begin position="150"/>
        <end position="174"/>
    </location>
</feature>
<evidence type="ECO:0000256" key="1">
    <source>
        <dbReference type="SAM" id="Phobius"/>
    </source>
</evidence>
<keyword evidence="1" id="KW-0472">Membrane</keyword>